<name>B8HZS1_CYAP4</name>
<sequence length="387" mass="42978">MSLTFAGQGRSLPQTLAIQSQIHLPGTVGRVLKQIRDIEQVAPLFVDAGLVHPVKREIALNARVAGIATRATTTKTIGGYLYAAAAVRMDLSAEDNVISTIGQDSTCELDDIDYEDQSKRLQLINVRQAYEMADAALRSSDQFDLIMLDCPLVLNRSMVPLREDESDAAFREAFIAATDAIKNFWNNHRDRLLPWNPNGTAVLGLASQRFGAIVYVARQDLRTEAGRQQILDTEGVDETQIQAISKLSKSISGIGERRFVHGILSSYTRTAAFRMNVQSPRMEPIEITKLGVIGFHFKAAHSMTPRLLQLIGDSPLWTRPMLDKVCSQVMALTVVGGAQAAPLPIQLAEREQQALDKFLEYYNQGVLQEIKRKEIEDLWLSDFDSPI</sequence>
<evidence type="ECO:0008006" key="2">
    <source>
        <dbReference type="Google" id="ProtNLM"/>
    </source>
</evidence>
<gene>
    <name evidence="1" type="ordered locus">Cyan7425_5296</name>
</gene>
<evidence type="ECO:0000313" key="1">
    <source>
        <dbReference type="EMBL" id="ACL47919.1"/>
    </source>
</evidence>
<protein>
    <recommendedName>
        <fullName evidence="2">NurA domain-containing protein</fullName>
    </recommendedName>
</protein>
<reference evidence="1" key="1">
    <citation type="submission" date="2009-01" db="EMBL/GenBank/DDBJ databases">
        <title>Complete sequence of plasmid3 Cyanothece sp. PCC 7425.</title>
        <authorList>
            <consortium name="US DOE Joint Genome Institute"/>
            <person name="Lucas S."/>
            <person name="Copeland A."/>
            <person name="Lapidus A."/>
            <person name="Glavina del Rio T."/>
            <person name="Dalin E."/>
            <person name="Tice H."/>
            <person name="Bruce D."/>
            <person name="Goodwin L."/>
            <person name="Pitluck S."/>
            <person name="Sims D."/>
            <person name="Meineke L."/>
            <person name="Brettin T."/>
            <person name="Detter J.C."/>
            <person name="Han C."/>
            <person name="Larimer F."/>
            <person name="Land M."/>
            <person name="Hauser L."/>
            <person name="Kyrpides N."/>
            <person name="Ovchinnikova G."/>
            <person name="Liberton M."/>
            <person name="Stoeckel J."/>
            <person name="Banerjee A."/>
            <person name="Singh A."/>
            <person name="Page L."/>
            <person name="Sato H."/>
            <person name="Zhao L."/>
            <person name="Sherman L."/>
            <person name="Pakrasi H."/>
            <person name="Richardson P."/>
        </authorList>
    </citation>
    <scope>NUCLEOTIDE SEQUENCE</scope>
    <source>
        <strain evidence="1">PCC 7425</strain>
        <plasmid evidence="1">pP742503</plasmid>
    </source>
</reference>
<dbReference type="HOGENOM" id="CLU_711193_0_0_3"/>
<keyword evidence="1" id="KW-0614">Plasmid</keyword>
<dbReference type="OrthoDB" id="3078640at2"/>
<organism evidence="1">
    <name type="scientific">Cyanothece sp. (strain PCC 7425 / ATCC 29141)</name>
    <dbReference type="NCBI Taxonomy" id="395961"/>
    <lineage>
        <taxon>Bacteria</taxon>
        <taxon>Bacillati</taxon>
        <taxon>Cyanobacteriota</taxon>
        <taxon>Cyanophyceae</taxon>
        <taxon>Gomontiellales</taxon>
        <taxon>Cyanothecaceae</taxon>
        <taxon>Cyanothece</taxon>
    </lineage>
</organism>
<dbReference type="KEGG" id="cyn:Cyan7425_5296"/>
<proteinExistence type="predicted"/>
<geneLocation type="plasmid" evidence="1">
    <name>pP742503</name>
</geneLocation>
<dbReference type="AlphaFoldDB" id="B8HZS1"/>
<dbReference type="EMBL" id="CP001347">
    <property type="protein sequence ID" value="ACL47919.1"/>
    <property type="molecule type" value="Genomic_DNA"/>
</dbReference>
<accession>B8HZS1</accession>